<evidence type="ECO:0000256" key="6">
    <source>
        <dbReference type="SAM" id="Phobius"/>
    </source>
</evidence>
<dbReference type="Proteomes" id="UP000306918">
    <property type="component" value="Unassembled WGS sequence"/>
</dbReference>
<sequence length="366" mass="41763">MGSFLDTIFLDNSVRSYLIVAGSLLLIFLFKRLLSRYLAGILFSFVKRIARGVDKTSFVKLVVSPLEVFLLVLFSIIALDKLTFPKILNVVIYKANVREFVDAISVIVLIIVFIWLLLRIMDFIAMILHHRADQTADPADNQLVVFFKDFFKVVLVIFGILLILKFAFHYNISNLLTGLSIATAAIALATRESLENLIASFIIFFDRPFTMGDHVKVQDVTGTVERIGLRSTRIRTDQKTYVTVPNKQMVDSILDNLSLRTQRRGFVQLELHAETPHDSVNQFVQRVKNIFNQRKDQVENHTVFLSDINKNAFIIHVEFFAAPIPVADFNDLRQQVNLSLINLMEDMNIKLATKEESAKVEAKQIL</sequence>
<evidence type="ECO:0000313" key="9">
    <source>
        <dbReference type="Proteomes" id="UP000306918"/>
    </source>
</evidence>
<evidence type="ECO:0000256" key="4">
    <source>
        <dbReference type="ARBA" id="ARBA00022989"/>
    </source>
</evidence>
<dbReference type="GO" id="GO:0016020">
    <property type="term" value="C:membrane"/>
    <property type="evidence" value="ECO:0007669"/>
    <property type="project" value="UniProtKB-SubCell"/>
</dbReference>
<comment type="subcellular location">
    <subcellularLocation>
        <location evidence="1">Membrane</location>
        <topology evidence="1">Multi-pass membrane protein</topology>
    </subcellularLocation>
</comment>
<accession>A0A4S8HT95</accession>
<keyword evidence="5 6" id="KW-0472">Membrane</keyword>
<dbReference type="InterPro" id="IPR006685">
    <property type="entry name" value="MscS_channel_2nd"/>
</dbReference>
<dbReference type="PANTHER" id="PTHR30566:SF5">
    <property type="entry name" value="MECHANOSENSITIVE ION CHANNEL PROTEIN 1, MITOCHONDRIAL-RELATED"/>
    <property type="match status" value="1"/>
</dbReference>
<evidence type="ECO:0000256" key="2">
    <source>
        <dbReference type="ARBA" id="ARBA00008017"/>
    </source>
</evidence>
<evidence type="ECO:0000259" key="7">
    <source>
        <dbReference type="Pfam" id="PF00924"/>
    </source>
</evidence>
<feature type="domain" description="Mechanosensitive ion channel MscS" evidence="7">
    <location>
        <begin position="193"/>
        <end position="258"/>
    </location>
</feature>
<evidence type="ECO:0000256" key="3">
    <source>
        <dbReference type="ARBA" id="ARBA00022692"/>
    </source>
</evidence>
<evidence type="ECO:0000313" key="8">
    <source>
        <dbReference type="EMBL" id="THU37204.1"/>
    </source>
</evidence>
<dbReference type="InterPro" id="IPR006686">
    <property type="entry name" value="MscS_channel_CS"/>
</dbReference>
<dbReference type="Pfam" id="PF00924">
    <property type="entry name" value="MS_channel_2nd"/>
    <property type="match status" value="1"/>
</dbReference>
<proteinExistence type="inferred from homology"/>
<feature type="transmembrane region" description="Helical" evidence="6">
    <location>
        <begin position="99"/>
        <end position="118"/>
    </location>
</feature>
<keyword evidence="4 6" id="KW-1133">Transmembrane helix</keyword>
<feature type="transmembrane region" description="Helical" evidence="6">
    <location>
        <begin position="58"/>
        <end position="79"/>
    </location>
</feature>
<feature type="transmembrane region" description="Helical" evidence="6">
    <location>
        <begin position="150"/>
        <end position="168"/>
    </location>
</feature>
<dbReference type="RefSeq" id="WP_136578877.1">
    <property type="nucleotide sequence ID" value="NZ_STFF01000005.1"/>
</dbReference>
<dbReference type="GO" id="GO:0008381">
    <property type="term" value="F:mechanosensitive monoatomic ion channel activity"/>
    <property type="evidence" value="ECO:0007669"/>
    <property type="project" value="UniProtKB-ARBA"/>
</dbReference>
<dbReference type="EMBL" id="STFF01000005">
    <property type="protein sequence ID" value="THU37204.1"/>
    <property type="molecule type" value="Genomic_DNA"/>
</dbReference>
<protein>
    <submittedName>
        <fullName evidence="8">Mechanosensitive ion channel</fullName>
    </submittedName>
</protein>
<evidence type="ECO:0000256" key="5">
    <source>
        <dbReference type="ARBA" id="ARBA00023136"/>
    </source>
</evidence>
<reference evidence="8 9" key="1">
    <citation type="submission" date="2019-04" db="EMBL/GenBank/DDBJ databases">
        <title>Niastella caeni sp. nov., isolated from activated sludge.</title>
        <authorList>
            <person name="Sheng M."/>
        </authorList>
    </citation>
    <scope>NUCLEOTIDE SEQUENCE [LARGE SCALE GENOMIC DNA]</scope>
    <source>
        <strain evidence="8 9">HX-2-15</strain>
    </source>
</reference>
<name>A0A4S8HT95_9BACT</name>
<dbReference type="PROSITE" id="PS01246">
    <property type="entry name" value="UPF0003"/>
    <property type="match status" value="1"/>
</dbReference>
<dbReference type="AlphaFoldDB" id="A0A4S8HT95"/>
<keyword evidence="9" id="KW-1185">Reference proteome</keyword>
<dbReference type="SUPFAM" id="SSF50182">
    <property type="entry name" value="Sm-like ribonucleoproteins"/>
    <property type="match status" value="1"/>
</dbReference>
<dbReference type="Gene3D" id="1.10.287.1260">
    <property type="match status" value="1"/>
</dbReference>
<keyword evidence="3 6" id="KW-0812">Transmembrane</keyword>
<dbReference type="InterPro" id="IPR010920">
    <property type="entry name" value="LSM_dom_sf"/>
</dbReference>
<dbReference type="OrthoDB" id="9809206at2"/>
<comment type="similarity">
    <text evidence="2">Belongs to the MscS (TC 1.A.23) family.</text>
</comment>
<dbReference type="PANTHER" id="PTHR30566">
    <property type="entry name" value="YNAI-RELATED MECHANOSENSITIVE ION CHANNEL"/>
    <property type="match status" value="1"/>
</dbReference>
<dbReference type="InterPro" id="IPR023408">
    <property type="entry name" value="MscS_beta-dom_sf"/>
</dbReference>
<dbReference type="SUPFAM" id="SSF82861">
    <property type="entry name" value="Mechanosensitive channel protein MscS (YggB), transmembrane region"/>
    <property type="match status" value="1"/>
</dbReference>
<evidence type="ECO:0000256" key="1">
    <source>
        <dbReference type="ARBA" id="ARBA00004141"/>
    </source>
</evidence>
<gene>
    <name evidence="8" type="ORF">FAM09_19845</name>
</gene>
<comment type="caution">
    <text evidence="8">The sequence shown here is derived from an EMBL/GenBank/DDBJ whole genome shotgun (WGS) entry which is preliminary data.</text>
</comment>
<organism evidence="8 9">
    <name type="scientific">Niastella caeni</name>
    <dbReference type="NCBI Taxonomy" id="2569763"/>
    <lineage>
        <taxon>Bacteria</taxon>
        <taxon>Pseudomonadati</taxon>
        <taxon>Bacteroidota</taxon>
        <taxon>Chitinophagia</taxon>
        <taxon>Chitinophagales</taxon>
        <taxon>Chitinophagaceae</taxon>
        <taxon>Niastella</taxon>
    </lineage>
</organism>
<dbReference type="InterPro" id="IPR011014">
    <property type="entry name" value="MscS_channel_TM-2"/>
</dbReference>
<dbReference type="Gene3D" id="2.30.30.60">
    <property type="match status" value="1"/>
</dbReference>